<dbReference type="EMBL" id="JQ898335">
    <property type="protein sequence ID" value="AFR11838.1"/>
    <property type="molecule type" value="Genomic_RNA"/>
</dbReference>
<protein>
    <submittedName>
        <fullName evidence="4">Capsid</fullName>
    </submittedName>
</protein>
<proteinExistence type="predicted"/>
<evidence type="ECO:0000256" key="1">
    <source>
        <dbReference type="ARBA" id="ARBA00004328"/>
    </source>
</evidence>
<reference evidence="4" key="2">
    <citation type="submission" date="2012-04" db="EMBL/GenBank/DDBJ databases">
        <authorList>
            <person name="Kim Y.-H."/>
            <person name="Lee H.-S."/>
            <person name="Kwak S.-S."/>
        </authorList>
    </citation>
    <scope>NUCLEOTIDE SEQUENCE</scope>
    <source>
        <strain evidence="4">PicaV-B</strain>
    </source>
</reference>
<dbReference type="Gene3D" id="2.60.120.20">
    <property type="match status" value="2"/>
</dbReference>
<keyword evidence="2" id="KW-0946">Virion</keyword>
<evidence type="ECO:0000259" key="3">
    <source>
        <dbReference type="Pfam" id="PF11492"/>
    </source>
</evidence>
<feature type="domain" description="Capsid protein VP4 dicistrovirus" evidence="3">
    <location>
        <begin position="266"/>
        <end position="317"/>
    </location>
</feature>
<dbReference type="InterPro" id="IPR024343">
    <property type="entry name" value="VP4_dicistrovir"/>
</dbReference>
<reference evidence="4" key="1">
    <citation type="journal article" date="2012" name="J. Virol.">
        <title>High variety of known and new RNA and DNA viruses of diverse origins in untreated sewage.</title>
        <authorList>
            <person name="Ng T.F."/>
            <person name="Marine R."/>
            <person name="Wang C."/>
            <person name="Simmonds P."/>
            <person name="Kapusinszky B."/>
            <person name="Bodhidatta L."/>
            <person name="Oderinde B.S."/>
            <person name="Wommack K.E."/>
            <person name="Delwart E."/>
        </authorList>
    </citation>
    <scope>NUCLEOTIDE SEQUENCE</scope>
    <source>
        <strain evidence="4">PicaV-B</strain>
    </source>
</reference>
<comment type="subcellular location">
    <subcellularLocation>
        <location evidence="1">Virion</location>
    </subcellularLocation>
</comment>
<evidence type="ECO:0000313" key="4">
    <source>
        <dbReference type="EMBL" id="AFR11838.1"/>
    </source>
</evidence>
<organism evidence="4">
    <name type="scientific">Picalivirus B</name>
    <dbReference type="NCBI Taxonomy" id="1224516"/>
    <lineage>
        <taxon>Viruses</taxon>
        <taxon>Riboviria</taxon>
    </lineage>
</organism>
<dbReference type="SUPFAM" id="SSF88633">
    <property type="entry name" value="Positive stranded ssRNA viruses"/>
    <property type="match status" value="1"/>
</dbReference>
<accession>J7LKW2</accession>
<dbReference type="GO" id="GO:0044423">
    <property type="term" value="C:virion component"/>
    <property type="evidence" value="ECO:0007669"/>
    <property type="project" value="UniProtKB-KW"/>
</dbReference>
<evidence type="ECO:0000256" key="2">
    <source>
        <dbReference type="ARBA" id="ARBA00022844"/>
    </source>
</evidence>
<dbReference type="Pfam" id="PF11492">
    <property type="entry name" value="Dicistro_VP4"/>
    <property type="match status" value="1"/>
</dbReference>
<dbReference type="InterPro" id="IPR029053">
    <property type="entry name" value="Viral_coat"/>
</dbReference>
<name>J7LKW2_9VIRU</name>
<sequence>MNISVSNTQDFTTLNNPTGIQEVVSSSTATTTGDLAHYSDSLPIELRSPPPLGIPIAIPPSDSPSAILSRTRRLQGITIPSSVTFGQYMTFNPWSELMSSVFPLVAYQKFANFKADGVRLRFTPLGNAFWRGMIAVSSGEITHLATGALNPTGFSCLPTTLIDLSTTTATEVTIPWTYYTAKCPSYQVSSQSQVVIWVIAPAACDSTPGQTQNFPFQLEASYINPDLLDPDNSAPVIPVVVPRTGFTTPTMSPAYVQSRTVPLEAKEKAKQGTISSTLNSAAHIAGVAKAIPVISPIASGLELALSGASKIAELFGFSKPPNLGIPVYSNNITFPGYQQYDGVVTGQVMSAAQVPFVATDPALQRAEWDYTDLHQLGSNRPSSRLFFLGSAPGLVGTLKVWPFYCSALGFNVTLPPLAYAAHMGLYWTGDLAYKIIIPASNVTRARFAITYSPNALVTFSEDVRYQFVDVQGTTTVDFVIPYMGITPYKRRPVINDNGDDFMNGYLQIWLVSTPISQVPGETPTSLTVAVFCGGTDNFNVAVVNSQDLTFNPPSRDAPVAQGFVGLTETVEFDHLLPDDDILSMRARLHRPNVYPTTLALTASATTNLQLNTLYSAEIAGFLTRFKSWRGSMTLYLSVLPSVAVDIKITYVIDGRHTAEVVWRTAREPTMALTLPLAQMRGLLAAQNNTLGFFNCAVHFSPSADCSISVRQALCDDLSVGVIRHPLTSKLK</sequence>